<feature type="domain" description="Zn(2)-C6 fungal-type" evidence="7">
    <location>
        <begin position="25"/>
        <end position="55"/>
    </location>
</feature>
<keyword evidence="4" id="KW-0804">Transcription</keyword>
<feature type="compositionally biased region" description="Polar residues" evidence="6">
    <location>
        <begin position="784"/>
        <end position="803"/>
    </location>
</feature>
<evidence type="ECO:0000256" key="2">
    <source>
        <dbReference type="ARBA" id="ARBA00022723"/>
    </source>
</evidence>
<dbReference type="GO" id="GO:0000981">
    <property type="term" value="F:DNA-binding transcription factor activity, RNA polymerase II-specific"/>
    <property type="evidence" value="ECO:0007669"/>
    <property type="project" value="InterPro"/>
</dbReference>
<reference evidence="8 9" key="1">
    <citation type="journal article" date="2016" name="Nat. Commun.">
        <title>Ectomycorrhizal ecology is imprinted in the genome of the dominant symbiotic fungus Cenococcum geophilum.</title>
        <authorList>
            <consortium name="DOE Joint Genome Institute"/>
            <person name="Peter M."/>
            <person name="Kohler A."/>
            <person name="Ohm R.A."/>
            <person name="Kuo A."/>
            <person name="Krutzmann J."/>
            <person name="Morin E."/>
            <person name="Arend M."/>
            <person name="Barry K.W."/>
            <person name="Binder M."/>
            <person name="Choi C."/>
            <person name="Clum A."/>
            <person name="Copeland A."/>
            <person name="Grisel N."/>
            <person name="Haridas S."/>
            <person name="Kipfer T."/>
            <person name="LaButti K."/>
            <person name="Lindquist E."/>
            <person name="Lipzen A."/>
            <person name="Maire R."/>
            <person name="Meier B."/>
            <person name="Mihaltcheva S."/>
            <person name="Molinier V."/>
            <person name="Murat C."/>
            <person name="Poggeler S."/>
            <person name="Quandt C.A."/>
            <person name="Sperisen C."/>
            <person name="Tritt A."/>
            <person name="Tisserant E."/>
            <person name="Crous P.W."/>
            <person name="Henrissat B."/>
            <person name="Nehls U."/>
            <person name="Egli S."/>
            <person name="Spatafora J.W."/>
            <person name="Grigoriev I.V."/>
            <person name="Martin F.M."/>
        </authorList>
    </citation>
    <scope>NUCLEOTIDE SEQUENCE [LARGE SCALE GENOMIC DNA]</scope>
    <source>
        <strain evidence="8 9">CBS 459.81</strain>
    </source>
</reference>
<dbReference type="InterPro" id="IPR007219">
    <property type="entry name" value="XnlR_reg_dom"/>
</dbReference>
<dbReference type="GO" id="GO:0006351">
    <property type="term" value="P:DNA-templated transcription"/>
    <property type="evidence" value="ECO:0007669"/>
    <property type="project" value="InterPro"/>
</dbReference>
<accession>A0A8E2EA33</accession>
<dbReference type="EMBL" id="KV744988">
    <property type="protein sequence ID" value="OCK79783.1"/>
    <property type="molecule type" value="Genomic_DNA"/>
</dbReference>
<dbReference type="SMART" id="SM00066">
    <property type="entry name" value="GAL4"/>
    <property type="match status" value="1"/>
</dbReference>
<feature type="region of interest" description="Disordered" evidence="6">
    <location>
        <begin position="61"/>
        <end position="115"/>
    </location>
</feature>
<dbReference type="Pfam" id="PF00172">
    <property type="entry name" value="Zn_clus"/>
    <property type="match status" value="1"/>
</dbReference>
<dbReference type="PANTHER" id="PTHR47338:SF10">
    <property type="entry name" value="TRANSCRIPTION FACTOR DOMAIN-CONTAINING PROTEIN-RELATED"/>
    <property type="match status" value="1"/>
</dbReference>
<gene>
    <name evidence="8" type="ORF">K432DRAFT_405278</name>
</gene>
<comment type="subcellular location">
    <subcellularLocation>
        <location evidence="1">Nucleus</location>
    </subcellularLocation>
</comment>
<dbReference type="CDD" id="cd00067">
    <property type="entry name" value="GAL4"/>
    <property type="match status" value="1"/>
</dbReference>
<dbReference type="InterPro" id="IPR001138">
    <property type="entry name" value="Zn2Cys6_DnaBD"/>
</dbReference>
<evidence type="ECO:0000256" key="4">
    <source>
        <dbReference type="ARBA" id="ARBA00023163"/>
    </source>
</evidence>
<keyword evidence="3" id="KW-0805">Transcription regulation</keyword>
<evidence type="ECO:0000256" key="3">
    <source>
        <dbReference type="ARBA" id="ARBA00023015"/>
    </source>
</evidence>
<dbReference type="Proteomes" id="UP000250266">
    <property type="component" value="Unassembled WGS sequence"/>
</dbReference>
<evidence type="ECO:0000313" key="9">
    <source>
        <dbReference type="Proteomes" id="UP000250266"/>
    </source>
</evidence>
<evidence type="ECO:0000313" key="8">
    <source>
        <dbReference type="EMBL" id="OCK79783.1"/>
    </source>
</evidence>
<evidence type="ECO:0000256" key="6">
    <source>
        <dbReference type="SAM" id="MobiDB-lite"/>
    </source>
</evidence>
<keyword evidence="2" id="KW-0479">Metal-binding</keyword>
<protein>
    <recommendedName>
        <fullName evidence="7">Zn(2)-C6 fungal-type domain-containing protein</fullName>
    </recommendedName>
</protein>
<evidence type="ECO:0000259" key="7">
    <source>
        <dbReference type="PROSITE" id="PS50048"/>
    </source>
</evidence>
<dbReference type="InterPro" id="IPR050815">
    <property type="entry name" value="TF_fung"/>
</dbReference>
<dbReference type="SMART" id="SM00906">
    <property type="entry name" value="Fungal_trans"/>
    <property type="match status" value="1"/>
</dbReference>
<dbReference type="CDD" id="cd12148">
    <property type="entry name" value="fungal_TF_MHR"/>
    <property type="match status" value="1"/>
</dbReference>
<organism evidence="8 9">
    <name type="scientific">Lepidopterella palustris CBS 459.81</name>
    <dbReference type="NCBI Taxonomy" id="1314670"/>
    <lineage>
        <taxon>Eukaryota</taxon>
        <taxon>Fungi</taxon>
        <taxon>Dikarya</taxon>
        <taxon>Ascomycota</taxon>
        <taxon>Pezizomycotina</taxon>
        <taxon>Dothideomycetes</taxon>
        <taxon>Pleosporomycetidae</taxon>
        <taxon>Mytilinidiales</taxon>
        <taxon>Argynnaceae</taxon>
        <taxon>Lepidopterella</taxon>
    </lineage>
</organism>
<feature type="region of interest" description="Disordered" evidence="6">
    <location>
        <begin position="142"/>
        <end position="164"/>
    </location>
</feature>
<dbReference type="OrthoDB" id="3862662at2759"/>
<dbReference type="InterPro" id="IPR036864">
    <property type="entry name" value="Zn2-C6_fun-type_DNA-bd_sf"/>
</dbReference>
<dbReference type="Gene3D" id="4.10.240.10">
    <property type="entry name" value="Zn(2)-C6 fungal-type DNA-binding domain"/>
    <property type="match status" value="1"/>
</dbReference>
<dbReference type="GO" id="GO:0003677">
    <property type="term" value="F:DNA binding"/>
    <property type="evidence" value="ECO:0007669"/>
    <property type="project" value="InterPro"/>
</dbReference>
<sequence>MDLHSQDHQPPSGEASPLIGKSELACESCRRRKAKCDRTLPCCVLCGKTSQTCTYPSKRLKPGPKVGISQQGRKRVRFDGSRGNEERGGRSVDGDFSSDVQGLPGKQADSDLLRSGSPASRQYLARRSSSTSPAGAAIHYESSLLPSPQATEADDTPDTSDSSDTAATNFVRAISLSSLIHPTHESCLTPPASVSEMSSSGFFINLAGTQDLIMQSCHALNLSINTLQSLIDSYFENMTSFSLFHQPSFGTKIQDMKNLLHVKALFSAMFSFAARFGPDHSQDAHQAPEEFQENLSHERFNALALQFIKQALDECCDETPPFCLLQAMALSTFYQLTNGVRGRAWRLLGSCVRIAYELRLHLVDYEGRSDSPKVGVDLARWSADEERRRCWWTIWEMDVFASTIRRCPTAIDWSMNDTYLPVADAHWFNNRYHASCFLEKKPMERWKKLKKCGNESPTAWFIVINSLMRNAQVLSRGNLQGILPGSDPNNNGAQLIHYFRNTFRKKRSEEDSTQLTLLVHALRCTTSSLPEALTYRGENLCFSARDLTQVTEHSNREIRRLHSAKYSIYLMTQLARFMIYHHYAFGEIADGTIFADKPRSPAFGWTVAEQEHPTNCEGLRNCLEAADNILAITNRCADHHVQFVNPFLASTVWLATSLQILRKVFAPEAHTELTDSKCEILKLSCQQYTQFWRTPLALLENLDSLEERLILRKNATVAKSDASRKETEGQKTSPKTQLTEPNRQSTQEKSMEWRDGPPRGSTSLLDLDGMPSLHSPPSVVGSDPNPTSLHIAEPSSQSGTSPGHASVGQGQAAIGHGNIIQNSAGPHVDIINPTTYLDPSTYLGIDPMDMSQGLGDKFTWYLSDLMSESLSR</sequence>
<feature type="region of interest" description="Disordered" evidence="6">
    <location>
        <begin position="716"/>
        <end position="810"/>
    </location>
</feature>
<keyword evidence="9" id="KW-1185">Reference proteome</keyword>
<dbReference type="PROSITE" id="PS50048">
    <property type="entry name" value="ZN2_CY6_FUNGAL_2"/>
    <property type="match status" value="1"/>
</dbReference>
<evidence type="ECO:0000256" key="1">
    <source>
        <dbReference type="ARBA" id="ARBA00004123"/>
    </source>
</evidence>
<keyword evidence="5" id="KW-0539">Nucleus</keyword>
<dbReference type="PROSITE" id="PS00463">
    <property type="entry name" value="ZN2_CY6_FUNGAL_1"/>
    <property type="match status" value="1"/>
</dbReference>
<feature type="compositionally biased region" description="Polar residues" evidence="6">
    <location>
        <begin position="730"/>
        <end position="748"/>
    </location>
</feature>
<dbReference type="Pfam" id="PF04082">
    <property type="entry name" value="Fungal_trans"/>
    <property type="match status" value="1"/>
</dbReference>
<dbReference type="GO" id="GO:0005634">
    <property type="term" value="C:nucleus"/>
    <property type="evidence" value="ECO:0007669"/>
    <property type="project" value="UniProtKB-SubCell"/>
</dbReference>
<name>A0A8E2EA33_9PEZI</name>
<feature type="compositionally biased region" description="Basic and acidic residues" evidence="6">
    <location>
        <begin position="77"/>
        <end position="93"/>
    </location>
</feature>
<proteinExistence type="predicted"/>
<evidence type="ECO:0000256" key="5">
    <source>
        <dbReference type="ARBA" id="ARBA00023242"/>
    </source>
</evidence>
<dbReference type="GO" id="GO:0008270">
    <property type="term" value="F:zinc ion binding"/>
    <property type="evidence" value="ECO:0007669"/>
    <property type="project" value="InterPro"/>
</dbReference>
<dbReference type="AlphaFoldDB" id="A0A8E2EA33"/>
<dbReference type="PANTHER" id="PTHR47338">
    <property type="entry name" value="ZN(II)2CYS6 TRANSCRIPTION FACTOR (EUROFUNG)-RELATED"/>
    <property type="match status" value="1"/>
</dbReference>
<dbReference type="SUPFAM" id="SSF57701">
    <property type="entry name" value="Zn2/Cys6 DNA-binding domain"/>
    <property type="match status" value="1"/>
</dbReference>